<dbReference type="EnsemblMetazoa" id="GAUT044725-RA">
    <property type="protein sequence ID" value="GAUT044725-PA"/>
    <property type="gene ID" value="GAUT044725"/>
</dbReference>
<dbReference type="Pfam" id="PF01926">
    <property type="entry name" value="MMR_HSR1"/>
    <property type="match status" value="1"/>
</dbReference>
<reference evidence="2" key="1">
    <citation type="submission" date="2020-05" db="UniProtKB">
        <authorList>
            <consortium name="EnsemblMetazoa"/>
        </authorList>
    </citation>
    <scope>IDENTIFICATION</scope>
    <source>
        <strain evidence="2">TTRI</strain>
    </source>
</reference>
<proteinExistence type="predicted"/>
<dbReference type="GO" id="GO:0005525">
    <property type="term" value="F:GTP binding"/>
    <property type="evidence" value="ECO:0007669"/>
    <property type="project" value="InterPro"/>
</dbReference>
<dbReference type="Gene3D" id="3.40.50.300">
    <property type="entry name" value="P-loop containing nucleotide triphosphate hydrolases"/>
    <property type="match status" value="1"/>
</dbReference>
<keyword evidence="3" id="KW-1185">Reference proteome</keyword>
<dbReference type="InterPro" id="IPR006073">
    <property type="entry name" value="GTP-bd"/>
</dbReference>
<organism evidence="2 3">
    <name type="scientific">Glossina austeni</name>
    <name type="common">Savannah tsetse fly</name>
    <dbReference type="NCBI Taxonomy" id="7395"/>
    <lineage>
        <taxon>Eukaryota</taxon>
        <taxon>Metazoa</taxon>
        <taxon>Ecdysozoa</taxon>
        <taxon>Arthropoda</taxon>
        <taxon>Hexapoda</taxon>
        <taxon>Insecta</taxon>
        <taxon>Pterygota</taxon>
        <taxon>Neoptera</taxon>
        <taxon>Endopterygota</taxon>
        <taxon>Diptera</taxon>
        <taxon>Brachycera</taxon>
        <taxon>Muscomorpha</taxon>
        <taxon>Hippoboscoidea</taxon>
        <taxon>Glossinidae</taxon>
        <taxon>Glossina</taxon>
    </lineage>
</organism>
<dbReference type="InterPro" id="IPR027417">
    <property type="entry name" value="P-loop_NTPase"/>
</dbReference>
<sequence>MWILKKLIKLKLLKISIEKHSKQAVRLLCAKTEEDRSLSSRARDWLQTQERYKDHEHVLFSSYLEQQADHMSYALKRSFLIKGKLKRYYNQMEEMTKDWQPSIIPKNWMDDYEFYRGSQEDLVDKQDNNLGKADITMPSSKVPCNGCGALLHCQQRTKPGFLPLEIFGGRTETELKSIICQRCHFLKYYNISLDVEVTPQFYVDTIARIQNEFALAVIIVDLLDFPCSIWPGMQGLLGHKRPVFIVGNKVDLLPRDCNSYLDHIKECLKKEVLKAGFDSLNVKHVSLISAKTGYGIEELITQLQKIWAYKGDVYLMGCTNVGKSSLFNILLNSDYSRPGNADIIPKATTCPWPGTTLQMLKFPIYRPSDIRVYERVKRLLAARSIKGEEAKLFKGKSKKAATLTDVTPKGEVGNTFARESSSEVNDAFSVSLGVRPITALDARSKVYQASKWLYDTPGVMHPDQITSLLTSEELTRIQPQRMITPRAVRLQPGMSLFVGGLARLDFLESDAEDLEWLQVFLFASSKLPMLIGETQHGEELYNKYLNTPLLQFPFGDASRLSRWPGLSPFQQRLTAKGYTVKPKCKELTCSSDITLSTAGWISLRIPVDVECKFQAWTPQGNGVYVRTPSLIPHAYRLIGKRIRNSLAYNIAKPFVFQK</sequence>
<dbReference type="VEuPathDB" id="VectorBase:GAUT044725"/>
<evidence type="ECO:0000313" key="3">
    <source>
        <dbReference type="Proteomes" id="UP000078200"/>
    </source>
</evidence>
<evidence type="ECO:0000259" key="1">
    <source>
        <dbReference type="Pfam" id="PF01926"/>
    </source>
</evidence>
<dbReference type="InterPro" id="IPR052807">
    <property type="entry name" value="Mito_transl_resp_regulator"/>
</dbReference>
<evidence type="ECO:0000313" key="2">
    <source>
        <dbReference type="EnsemblMetazoa" id="GAUT044725-PA"/>
    </source>
</evidence>
<dbReference type="CDD" id="cd01855">
    <property type="entry name" value="YqeH"/>
    <property type="match status" value="1"/>
</dbReference>
<accession>A0A1A9VQW4</accession>
<feature type="domain" description="G" evidence="1">
    <location>
        <begin position="313"/>
        <end position="365"/>
    </location>
</feature>
<dbReference type="SUPFAM" id="SSF52540">
    <property type="entry name" value="P-loop containing nucleoside triphosphate hydrolases"/>
    <property type="match status" value="1"/>
</dbReference>
<dbReference type="STRING" id="7395.A0A1A9VQW4"/>
<dbReference type="PANTHER" id="PTHR46406:SF1">
    <property type="entry name" value="NITRIC OXIDE-ASSOCIATED PROTEIN 1"/>
    <property type="match status" value="1"/>
</dbReference>
<dbReference type="PANTHER" id="PTHR46406">
    <property type="entry name" value="NITRIC OXIDE-ASSOCIATED PROTEIN 1"/>
    <property type="match status" value="1"/>
</dbReference>
<protein>
    <recommendedName>
        <fullName evidence="1">G domain-containing protein</fullName>
    </recommendedName>
</protein>
<name>A0A1A9VQW4_GLOAU</name>
<dbReference type="Proteomes" id="UP000078200">
    <property type="component" value="Unassembled WGS sequence"/>
</dbReference>
<dbReference type="AlphaFoldDB" id="A0A1A9VQW4"/>